<dbReference type="AlphaFoldDB" id="A0AAV5I8R1"/>
<dbReference type="InterPro" id="IPR054722">
    <property type="entry name" value="PolX-like_BBD"/>
</dbReference>
<keyword evidence="7" id="KW-1185">Reference proteome</keyword>
<dbReference type="Gene3D" id="3.30.420.10">
    <property type="entry name" value="Ribonuclease H-like superfamily/Ribonuclease H"/>
    <property type="match status" value="1"/>
</dbReference>
<organism evidence="6 7">
    <name type="scientific">Rubroshorea leprosula</name>
    <dbReference type="NCBI Taxonomy" id="152421"/>
    <lineage>
        <taxon>Eukaryota</taxon>
        <taxon>Viridiplantae</taxon>
        <taxon>Streptophyta</taxon>
        <taxon>Embryophyta</taxon>
        <taxon>Tracheophyta</taxon>
        <taxon>Spermatophyta</taxon>
        <taxon>Magnoliopsida</taxon>
        <taxon>eudicotyledons</taxon>
        <taxon>Gunneridae</taxon>
        <taxon>Pentapetalae</taxon>
        <taxon>rosids</taxon>
        <taxon>malvids</taxon>
        <taxon>Malvales</taxon>
        <taxon>Dipterocarpaceae</taxon>
        <taxon>Rubroshorea</taxon>
    </lineage>
</organism>
<protein>
    <recommendedName>
        <fullName evidence="5">Integrase catalytic domain-containing protein</fullName>
    </recommendedName>
</protein>
<dbReference type="SUPFAM" id="SSF56672">
    <property type="entry name" value="DNA/RNA polymerases"/>
    <property type="match status" value="1"/>
</dbReference>
<dbReference type="Pfam" id="PF13976">
    <property type="entry name" value="gag_pre-integrs"/>
    <property type="match status" value="1"/>
</dbReference>
<dbReference type="InterPro" id="IPR025724">
    <property type="entry name" value="GAG-pre-integrase_dom"/>
</dbReference>
<dbReference type="PROSITE" id="PS50994">
    <property type="entry name" value="INTEGRASE"/>
    <property type="match status" value="1"/>
</dbReference>
<accession>A0AAV5I8R1</accession>
<proteinExistence type="predicted"/>
<dbReference type="GO" id="GO:0046872">
    <property type="term" value="F:metal ion binding"/>
    <property type="evidence" value="ECO:0007669"/>
    <property type="project" value="UniProtKB-KW"/>
</dbReference>
<keyword evidence="1" id="KW-0645">Protease</keyword>
<name>A0AAV5I8R1_9ROSI</name>
<evidence type="ECO:0000313" key="7">
    <source>
        <dbReference type="Proteomes" id="UP001054252"/>
    </source>
</evidence>
<dbReference type="Pfam" id="PF22936">
    <property type="entry name" value="Pol_BBD"/>
    <property type="match status" value="1"/>
</dbReference>
<evidence type="ECO:0000259" key="5">
    <source>
        <dbReference type="PROSITE" id="PS50994"/>
    </source>
</evidence>
<gene>
    <name evidence="6" type="ORF">SLEP1_g7771</name>
</gene>
<keyword evidence="3" id="KW-0064">Aspartyl protease</keyword>
<keyword evidence="4" id="KW-0378">Hydrolase</keyword>
<comment type="caution">
    <text evidence="6">The sequence shown here is derived from an EMBL/GenBank/DDBJ whole genome shotgun (WGS) entry which is preliminary data.</text>
</comment>
<reference evidence="6 7" key="1">
    <citation type="journal article" date="2021" name="Commun. Biol.">
        <title>The genome of Shorea leprosula (Dipterocarpaceae) highlights the ecological relevance of drought in aseasonal tropical rainforests.</title>
        <authorList>
            <person name="Ng K.K.S."/>
            <person name="Kobayashi M.J."/>
            <person name="Fawcett J.A."/>
            <person name="Hatakeyama M."/>
            <person name="Paape T."/>
            <person name="Ng C.H."/>
            <person name="Ang C.C."/>
            <person name="Tnah L.H."/>
            <person name="Lee C.T."/>
            <person name="Nishiyama T."/>
            <person name="Sese J."/>
            <person name="O'Brien M.J."/>
            <person name="Copetti D."/>
            <person name="Mohd Noor M.I."/>
            <person name="Ong R.C."/>
            <person name="Putra M."/>
            <person name="Sireger I.Z."/>
            <person name="Indrioko S."/>
            <person name="Kosugi Y."/>
            <person name="Izuno A."/>
            <person name="Isagi Y."/>
            <person name="Lee S.L."/>
            <person name="Shimizu K.K."/>
        </authorList>
    </citation>
    <scope>NUCLEOTIDE SEQUENCE [LARGE SCALE GENOMIC DNA]</scope>
    <source>
        <strain evidence="6">214</strain>
    </source>
</reference>
<dbReference type="GO" id="GO:0015074">
    <property type="term" value="P:DNA integration"/>
    <property type="evidence" value="ECO:0007669"/>
    <property type="project" value="InterPro"/>
</dbReference>
<evidence type="ECO:0000256" key="3">
    <source>
        <dbReference type="ARBA" id="ARBA00022750"/>
    </source>
</evidence>
<dbReference type="EMBL" id="BPVZ01000008">
    <property type="protein sequence ID" value="GKU94247.1"/>
    <property type="molecule type" value="Genomic_DNA"/>
</dbReference>
<dbReference type="InterPro" id="IPR001584">
    <property type="entry name" value="Integrase_cat-core"/>
</dbReference>
<dbReference type="Pfam" id="PF00665">
    <property type="entry name" value="rve"/>
    <property type="match status" value="1"/>
</dbReference>
<sequence length="1168" mass="133066">MRCEIAKEAWDLLKVEFQGDNKGIQMQVLNMKREFVVLRMNESKTIKEFSYRIMKIVNRIRLLGDEELSDKRVVEKVLVSLPEKFEHKISSLEDSKDLSKIPLTELINSLQAVEQRKALRSESNVEGAFLAIEKGKSQQKEGAKKQFFDKKWKEKKKFQRDFEGDRCKGKKESFPPCIHCKKTTHTENFCWFKPGVQCRSCKQFGHVEKVCKSKADSIEQAQIAKKVDQQEEKLFVATKVEACCAMNLSCNVWLIHSGCTHHMTPNESCFKSLDKSFTSKVRLGNGELVEVKGMGVATVDTPIGIKLIYDVLFVPEISYSLISVAQLVDNKYSLHFHDKLCDVFDEFGNLLLSVKMLDRSFPIKWKETQIKACVSTVDNSCVWHKRFGHSSYQSLLLMQKKSMVSGMPLVHVDEHVCKVCQLGKQSQLPFPSSQAHKASMKLQLVHTDICGPMKIASLSGNRYFLIFIDDFSKFFWVYFLKHKYEVFDVFIKFKASVENECGLNIKTLRSDDAAEYTSHRFQQFLQQHGIHHQLTIPYTPQQNGVSERKNRSILNMARCLLFEKNLPKNFWAEAVYTAVHLQNRLPTKAIEDEKRGKLDERANTCVFIGYSLQSKELEADFDDAANESDLIDDAPMRGTRTLEDIYSRCNLSTVEPSNYYEAANSDAWRAAIKEELKMIEKNDTWTLVDRPKNKNIIGVKWVYRVKMNSNGTINKYKARLVVKGYSQLAGIDFTETFAPVARHETIRLLLALAAHKGWNVFHLDVKSAFLNGKLEEEIFVEQLEGFVQDGAENKVYLLKKALYELKQTPRAWNCKIDDHLLSLGFEKSLSEATLYVKKKNGVLVIVSIYVDDLLVTGNDEVALNQFKIDMLQIFDMNDLGKMTYFLGMEIDQSSKGIFICQRNFTGEILSKFAMSNCRPVSTPSVSGVKYKAIDGSTNVDEGVYRSMIGSLLYLSATRPDIMHAVSLLSRFMHSPTEVHLKGVKRIFRYLKATAGFGVFYPRAEKIKLLGFCDSDWARSEDDMKSTTGFCFTLGSGVISWCSQKQDALAHSTVETEYITAATVVDQAIWLRKLLVDVHHAQSNPTEMLCDSKAAVATAKNPVFHGKTKHFKLKYHIVRVTENDGDIVMVHCSSEENVADIFTKGLQKIRFEALRNKLGVCSLDAKEEC</sequence>
<dbReference type="InterPro" id="IPR012337">
    <property type="entry name" value="RNaseH-like_sf"/>
</dbReference>
<dbReference type="InterPro" id="IPR036397">
    <property type="entry name" value="RNaseH_sf"/>
</dbReference>
<keyword evidence="2" id="KW-0479">Metal-binding</keyword>
<dbReference type="GO" id="GO:0003676">
    <property type="term" value="F:nucleic acid binding"/>
    <property type="evidence" value="ECO:0007669"/>
    <property type="project" value="InterPro"/>
</dbReference>
<evidence type="ECO:0000313" key="6">
    <source>
        <dbReference type="EMBL" id="GKU94247.1"/>
    </source>
</evidence>
<dbReference type="InterPro" id="IPR043502">
    <property type="entry name" value="DNA/RNA_pol_sf"/>
</dbReference>
<evidence type="ECO:0000256" key="1">
    <source>
        <dbReference type="ARBA" id="ARBA00022670"/>
    </source>
</evidence>
<evidence type="ECO:0000256" key="2">
    <source>
        <dbReference type="ARBA" id="ARBA00022723"/>
    </source>
</evidence>
<dbReference type="GO" id="GO:0006508">
    <property type="term" value="P:proteolysis"/>
    <property type="evidence" value="ECO:0007669"/>
    <property type="project" value="UniProtKB-KW"/>
</dbReference>
<dbReference type="SUPFAM" id="SSF53098">
    <property type="entry name" value="Ribonuclease H-like"/>
    <property type="match status" value="1"/>
</dbReference>
<dbReference type="PANTHER" id="PTHR42648:SF18">
    <property type="entry name" value="RETROTRANSPOSON, UNCLASSIFIED-LIKE PROTEIN"/>
    <property type="match status" value="1"/>
</dbReference>
<dbReference type="PANTHER" id="PTHR42648">
    <property type="entry name" value="TRANSPOSASE, PUTATIVE-RELATED"/>
    <property type="match status" value="1"/>
</dbReference>
<dbReference type="Proteomes" id="UP001054252">
    <property type="component" value="Unassembled WGS sequence"/>
</dbReference>
<dbReference type="CDD" id="cd09272">
    <property type="entry name" value="RNase_HI_RT_Ty1"/>
    <property type="match status" value="1"/>
</dbReference>
<dbReference type="InterPro" id="IPR013103">
    <property type="entry name" value="RVT_2"/>
</dbReference>
<feature type="domain" description="Integrase catalytic" evidence="5">
    <location>
        <begin position="425"/>
        <end position="603"/>
    </location>
</feature>
<dbReference type="InterPro" id="IPR039537">
    <property type="entry name" value="Retrotran_Ty1/copia-like"/>
</dbReference>
<dbReference type="Pfam" id="PF14223">
    <property type="entry name" value="Retrotran_gag_2"/>
    <property type="match status" value="1"/>
</dbReference>
<dbReference type="Pfam" id="PF07727">
    <property type="entry name" value="RVT_2"/>
    <property type="match status" value="1"/>
</dbReference>
<dbReference type="GO" id="GO:0004190">
    <property type="term" value="F:aspartic-type endopeptidase activity"/>
    <property type="evidence" value="ECO:0007669"/>
    <property type="project" value="UniProtKB-KW"/>
</dbReference>
<evidence type="ECO:0000256" key="4">
    <source>
        <dbReference type="ARBA" id="ARBA00022801"/>
    </source>
</evidence>